<comment type="caution">
    <text evidence="3">The sequence shown here is derived from an EMBL/GenBank/DDBJ whole genome shotgun (WGS) entry which is preliminary data.</text>
</comment>
<dbReference type="OrthoDB" id="2142759at2759"/>
<feature type="compositionally biased region" description="Basic residues" evidence="1">
    <location>
        <begin position="333"/>
        <end position="348"/>
    </location>
</feature>
<proteinExistence type="predicted"/>
<feature type="region of interest" description="Disordered" evidence="1">
    <location>
        <begin position="372"/>
        <end position="391"/>
    </location>
</feature>
<organism evidence="3 4">
    <name type="scientific">Cytospora leucostoma</name>
    <dbReference type="NCBI Taxonomy" id="1230097"/>
    <lineage>
        <taxon>Eukaryota</taxon>
        <taxon>Fungi</taxon>
        <taxon>Dikarya</taxon>
        <taxon>Ascomycota</taxon>
        <taxon>Pezizomycotina</taxon>
        <taxon>Sordariomycetes</taxon>
        <taxon>Sordariomycetidae</taxon>
        <taxon>Diaporthales</taxon>
        <taxon>Cytosporaceae</taxon>
        <taxon>Cytospora</taxon>
    </lineage>
</organism>
<dbReference type="EMBL" id="LKEB01000083">
    <property type="protein sequence ID" value="ROV92827.1"/>
    <property type="molecule type" value="Genomic_DNA"/>
</dbReference>
<dbReference type="AlphaFoldDB" id="A0A423VP84"/>
<feature type="domain" description="HNH nuclease" evidence="2">
    <location>
        <begin position="87"/>
        <end position="150"/>
    </location>
</feature>
<feature type="region of interest" description="Disordered" evidence="1">
    <location>
        <begin position="245"/>
        <end position="357"/>
    </location>
</feature>
<keyword evidence="4" id="KW-1185">Reference proteome</keyword>
<gene>
    <name evidence="3" type="ORF">VPNG_09109</name>
</gene>
<dbReference type="Proteomes" id="UP000285146">
    <property type="component" value="Unassembled WGS sequence"/>
</dbReference>
<reference evidence="3 4" key="1">
    <citation type="submission" date="2015-09" db="EMBL/GenBank/DDBJ databases">
        <title>Host preference determinants of Valsa canker pathogens revealed by comparative genomics.</title>
        <authorList>
            <person name="Yin Z."/>
            <person name="Huang L."/>
        </authorList>
    </citation>
    <scope>NUCLEOTIDE SEQUENCE [LARGE SCALE GENOMIC DNA]</scope>
    <source>
        <strain evidence="3 4">SXYLt</strain>
    </source>
</reference>
<protein>
    <recommendedName>
        <fullName evidence="2">HNH nuclease domain-containing protein</fullName>
    </recommendedName>
</protein>
<evidence type="ECO:0000313" key="4">
    <source>
        <dbReference type="Proteomes" id="UP000285146"/>
    </source>
</evidence>
<evidence type="ECO:0000259" key="2">
    <source>
        <dbReference type="Pfam" id="PF13391"/>
    </source>
</evidence>
<name>A0A423VP84_9PEZI</name>
<accession>A0A423VP84</accession>
<sequence length="417" mass="46565">MSILLKPAIAQPPALPWEPELEASITFRHPGYESPSDILLQQFAALGWGTRPSTHTMPVDNAAVPVPVSISAPLAPPPRPRPIVHRCVLANSSYSLQHAHIIPKAQTTWFRDNTMTTYGRVSGTIDDEKNKVYMQHHLYSVWDKHIFAIVPKAGDFAVHVLNIPDAGMMEFATTWHNVTAQKEGLAYTARQYLFAKFAQAVFMLLKRFIVQSTVHRFVARMKAQSDDPRHVRKLDEEWVSGDFLSDSYGGGGSQSASPSTSRKRSRSQASVDPGNRGSIDCDSGEDDSDGIWYERNVRPNLIASDSEDEQEARWYSTNVVKSDSEDDSEIKRGRSRKRRRCQQRRRSGHTVDTLPSLTDTSVVGLDDVDRSFKDSTVPLPPPYKSTDGQDTCLADEEDTKAICDQDPAEGGRLVLER</sequence>
<evidence type="ECO:0000313" key="3">
    <source>
        <dbReference type="EMBL" id="ROV92827.1"/>
    </source>
</evidence>
<evidence type="ECO:0000256" key="1">
    <source>
        <dbReference type="SAM" id="MobiDB-lite"/>
    </source>
</evidence>
<dbReference type="Pfam" id="PF13391">
    <property type="entry name" value="HNH_2"/>
    <property type="match status" value="1"/>
</dbReference>
<dbReference type="InParanoid" id="A0A423VP84"/>
<dbReference type="InterPro" id="IPR003615">
    <property type="entry name" value="HNH_nuc"/>
</dbReference>